<organism evidence="11 12">
    <name type="scientific">Marinobacter salinexigens</name>
    <dbReference type="NCBI Taxonomy" id="2919747"/>
    <lineage>
        <taxon>Bacteria</taxon>
        <taxon>Pseudomonadati</taxon>
        <taxon>Pseudomonadota</taxon>
        <taxon>Gammaproteobacteria</taxon>
        <taxon>Pseudomonadales</taxon>
        <taxon>Marinobacteraceae</taxon>
        <taxon>Marinobacter</taxon>
    </lineage>
</organism>
<dbReference type="SUPFAM" id="SSF58104">
    <property type="entry name" value="Methyl-accepting chemotaxis protein (MCP) signaling domain"/>
    <property type="match status" value="1"/>
</dbReference>
<dbReference type="InterPro" id="IPR003660">
    <property type="entry name" value="HAMP_dom"/>
</dbReference>
<keyword evidence="5 7" id="KW-0807">Transducer</keyword>
<evidence type="ECO:0000313" key="12">
    <source>
        <dbReference type="Proteomes" id="UP000323161"/>
    </source>
</evidence>
<dbReference type="GO" id="GO:0007165">
    <property type="term" value="P:signal transduction"/>
    <property type="evidence" value="ECO:0007669"/>
    <property type="project" value="UniProtKB-KW"/>
</dbReference>
<feature type="transmembrane region" description="Helical" evidence="8">
    <location>
        <begin position="316"/>
        <end position="335"/>
    </location>
</feature>
<dbReference type="PANTHER" id="PTHR32089:SF41">
    <property type="entry name" value="METHYL-ACCEPTING CHEMOTAXIS PROTEIN"/>
    <property type="match status" value="1"/>
</dbReference>
<comment type="caution">
    <text evidence="11">The sequence shown here is derived from an EMBL/GenBank/DDBJ whole genome shotgun (WGS) entry which is preliminary data.</text>
</comment>
<keyword evidence="4 8" id="KW-0472">Membrane</keyword>
<proteinExistence type="inferred from homology"/>
<comment type="similarity">
    <text evidence="6">Belongs to the methyl-accepting chemotaxis (MCP) protein family.</text>
</comment>
<comment type="subcellular location">
    <subcellularLocation>
        <location evidence="1">Membrane</location>
        <topology evidence="1">Multi-pass membrane protein</topology>
    </subcellularLocation>
</comment>
<evidence type="ECO:0000259" key="9">
    <source>
        <dbReference type="PROSITE" id="PS50111"/>
    </source>
</evidence>
<reference evidence="11 12" key="1">
    <citation type="submission" date="2019-08" db="EMBL/GenBank/DDBJ databases">
        <title>Marinobacter ZYF650 sp. nov., a marine bacterium isolated from seawater of the Mariana trench.</title>
        <authorList>
            <person name="Ahmad W."/>
        </authorList>
    </citation>
    <scope>NUCLEOTIDE SEQUENCE [LARGE SCALE GENOMIC DNA]</scope>
    <source>
        <strain evidence="11 12">ZYF650</strain>
    </source>
</reference>
<dbReference type="GO" id="GO:0016020">
    <property type="term" value="C:membrane"/>
    <property type="evidence" value="ECO:0007669"/>
    <property type="project" value="UniProtKB-SubCell"/>
</dbReference>
<evidence type="ECO:0000256" key="1">
    <source>
        <dbReference type="ARBA" id="ARBA00004141"/>
    </source>
</evidence>
<keyword evidence="3 8" id="KW-1133">Transmembrane helix</keyword>
<gene>
    <name evidence="11" type="ORF">FWJ25_13740</name>
</gene>
<evidence type="ECO:0000256" key="4">
    <source>
        <dbReference type="ARBA" id="ARBA00023136"/>
    </source>
</evidence>
<feature type="domain" description="Methyl-accepting transducer" evidence="9">
    <location>
        <begin position="394"/>
        <end position="630"/>
    </location>
</feature>
<keyword evidence="2 8" id="KW-0812">Transmembrane</keyword>
<dbReference type="Pfam" id="PF00015">
    <property type="entry name" value="MCPsignal"/>
    <property type="match status" value="1"/>
</dbReference>
<feature type="domain" description="HAMP" evidence="10">
    <location>
        <begin position="336"/>
        <end position="389"/>
    </location>
</feature>
<accession>A0A5B0VE10</accession>
<dbReference type="PROSITE" id="PS50885">
    <property type="entry name" value="HAMP"/>
    <property type="match status" value="1"/>
</dbReference>
<dbReference type="GO" id="GO:0006935">
    <property type="term" value="P:chemotaxis"/>
    <property type="evidence" value="ECO:0007669"/>
    <property type="project" value="UniProtKB-ARBA"/>
</dbReference>
<evidence type="ECO:0000256" key="3">
    <source>
        <dbReference type="ARBA" id="ARBA00022989"/>
    </source>
</evidence>
<evidence type="ECO:0000256" key="8">
    <source>
        <dbReference type="SAM" id="Phobius"/>
    </source>
</evidence>
<dbReference type="FunFam" id="1.10.287.950:FF:000001">
    <property type="entry name" value="Methyl-accepting chemotaxis sensory transducer"/>
    <property type="match status" value="1"/>
</dbReference>
<evidence type="ECO:0000256" key="5">
    <source>
        <dbReference type="ARBA" id="ARBA00023224"/>
    </source>
</evidence>
<evidence type="ECO:0000256" key="2">
    <source>
        <dbReference type="ARBA" id="ARBA00022692"/>
    </source>
</evidence>
<dbReference type="PANTHER" id="PTHR32089">
    <property type="entry name" value="METHYL-ACCEPTING CHEMOTAXIS PROTEIN MCPB"/>
    <property type="match status" value="1"/>
</dbReference>
<dbReference type="EMBL" id="VTUU01000006">
    <property type="protein sequence ID" value="KAA1172867.1"/>
    <property type="molecule type" value="Genomic_DNA"/>
</dbReference>
<keyword evidence="12" id="KW-1185">Reference proteome</keyword>
<name>A0A5B0VE10_9GAMM</name>
<evidence type="ECO:0000259" key="10">
    <source>
        <dbReference type="PROSITE" id="PS50885"/>
    </source>
</evidence>
<dbReference type="InterPro" id="IPR013587">
    <property type="entry name" value="Nitrate/nitrite_sensing"/>
</dbReference>
<dbReference type="Proteomes" id="UP000323161">
    <property type="component" value="Unassembled WGS sequence"/>
</dbReference>
<evidence type="ECO:0000256" key="7">
    <source>
        <dbReference type="PROSITE-ProRule" id="PRU00284"/>
    </source>
</evidence>
<protein>
    <submittedName>
        <fullName evidence="11">Methyl-accepting chemotaxis protein</fullName>
    </submittedName>
</protein>
<evidence type="ECO:0000256" key="6">
    <source>
        <dbReference type="ARBA" id="ARBA00029447"/>
    </source>
</evidence>
<evidence type="ECO:0000313" key="11">
    <source>
        <dbReference type="EMBL" id="KAA1172867.1"/>
    </source>
</evidence>
<dbReference type="InterPro" id="IPR004089">
    <property type="entry name" value="MCPsignal_dom"/>
</dbReference>
<sequence>MLFLLRNLSMRGKLLLLILPALLGILYFSVSTITERYANLQSTRSLQTLFNLVLVADPLVEDLQLERGLSELYLATGGSDSRVVERLNTQREETSLSLTDLQAFIDGMPDSDRQVVSAQLAAVEKRLQALTGLRSAIEDNDGVTLESVRHGFTESITGLSDLIPVILQRADEPHLTRQLTAFLAMSDATEWGGRELAAGAEILKESATTLALASRISRAAGRQEMLLTLAGNALGNGFSEQLEAMRASEPVTAFRALRDRLIGSEYGFLGMANIDWFDSATDAIGAVSGLKATVSENMATRTQAVLAEARADLREAAIVGVVVMLVVILLAVMIIRGVSGQVNQLLGDFRQIMDEKNLGVRTQVSSKDEMGSIGTALNSLMESFAGALSQIDQTSVQLASASEQTRATAGQNADQVNRQQQLVEQVATAAEEMTSTSEDISRNTQQVADAAASASGKNEAGREVVKASVGHIQTLAVSIEQVSGQMARLQESSSSITRVIDVIRSVADQTNLLALNAAIEAARAGEHGRGFAVVAEEVRALAQQTHQSTVEIESIIAGLQTITDDVGSAVTESHGLANQSADEAATLEDTLADILQDVDRISGMATQIAAAAEQQVTVTRDISRNLSTVRDSSLQTLSGSREISEVTISQAQLASELQTLAQGFRV</sequence>
<dbReference type="PROSITE" id="PS50111">
    <property type="entry name" value="CHEMOTAXIS_TRANSDUC_2"/>
    <property type="match status" value="1"/>
</dbReference>
<dbReference type="CDD" id="cd11386">
    <property type="entry name" value="MCP_signal"/>
    <property type="match status" value="1"/>
</dbReference>
<dbReference type="Gene3D" id="1.10.287.950">
    <property type="entry name" value="Methyl-accepting chemotaxis protein"/>
    <property type="match status" value="1"/>
</dbReference>
<dbReference type="SMART" id="SM00283">
    <property type="entry name" value="MA"/>
    <property type="match status" value="1"/>
</dbReference>
<dbReference type="AlphaFoldDB" id="A0A5B0VE10"/>
<dbReference type="RefSeq" id="WP_149600827.1">
    <property type="nucleotide sequence ID" value="NZ_VTUU01000006.1"/>
</dbReference>
<dbReference type="Pfam" id="PF08376">
    <property type="entry name" value="NIT"/>
    <property type="match status" value="1"/>
</dbReference>